<evidence type="ECO:0000256" key="5">
    <source>
        <dbReference type="HAMAP-Rule" id="MF_01627"/>
    </source>
</evidence>
<dbReference type="HAMAP" id="MF_01627">
    <property type="entry name" value="Pur_nucleosid_phosp"/>
    <property type="match status" value="1"/>
</dbReference>
<evidence type="ECO:0000256" key="4">
    <source>
        <dbReference type="ARBA" id="ARBA00048447"/>
    </source>
</evidence>
<feature type="binding site" evidence="5">
    <location>
        <position position="4"/>
    </location>
    <ligand>
        <name>a purine D-ribonucleoside</name>
        <dbReference type="ChEBI" id="CHEBI:142355"/>
        <note>ligand shared between dimeric partners</note>
    </ligand>
</feature>
<evidence type="ECO:0000256" key="1">
    <source>
        <dbReference type="ARBA" id="ARBA00010456"/>
    </source>
</evidence>
<dbReference type="GO" id="GO:0004731">
    <property type="term" value="F:purine-nucleoside phosphorylase activity"/>
    <property type="evidence" value="ECO:0007669"/>
    <property type="project" value="UniProtKB-UniRule"/>
</dbReference>
<dbReference type="GO" id="GO:0005829">
    <property type="term" value="C:cytosol"/>
    <property type="evidence" value="ECO:0007669"/>
    <property type="project" value="TreeGrafter"/>
</dbReference>
<dbReference type="Pfam" id="PF01048">
    <property type="entry name" value="PNP_UDP_1"/>
    <property type="match status" value="1"/>
</dbReference>
<feature type="binding site" description="in other chain" evidence="5">
    <location>
        <position position="20"/>
    </location>
    <ligand>
        <name>phosphate</name>
        <dbReference type="ChEBI" id="CHEBI:43474"/>
        <note>ligand shared between dimeric partners</note>
    </ligand>
</feature>
<name>A0A429ZUJ8_9ENTE</name>
<feature type="binding site" description="in other chain" evidence="5">
    <location>
        <begin position="87"/>
        <end position="90"/>
    </location>
    <ligand>
        <name>phosphate</name>
        <dbReference type="ChEBI" id="CHEBI:43474"/>
        <note>ligand shared between dimeric partners</note>
    </ligand>
</feature>
<dbReference type="PROSITE" id="PS01232">
    <property type="entry name" value="PNP_UDP_1"/>
    <property type="match status" value="1"/>
</dbReference>
<evidence type="ECO:0000259" key="6">
    <source>
        <dbReference type="Pfam" id="PF01048"/>
    </source>
</evidence>
<dbReference type="InterPro" id="IPR000845">
    <property type="entry name" value="Nucleoside_phosphorylase_d"/>
</dbReference>
<dbReference type="InterPro" id="IPR004402">
    <property type="entry name" value="DeoD-type"/>
</dbReference>
<keyword evidence="3 5" id="KW-0808">Transferase</keyword>
<feature type="binding site" description="in other chain" evidence="5">
    <location>
        <begin position="203"/>
        <end position="204"/>
    </location>
    <ligand>
        <name>a purine D-ribonucleoside</name>
        <dbReference type="ChEBI" id="CHEBI:142355"/>
        <note>ligand shared between dimeric partners</note>
    </ligand>
</feature>
<feature type="binding site" description="in other chain" evidence="5">
    <location>
        <position position="24"/>
    </location>
    <ligand>
        <name>phosphate</name>
        <dbReference type="ChEBI" id="CHEBI:43474"/>
        <note>ligand shared between dimeric partners</note>
    </ligand>
</feature>
<dbReference type="GO" id="GO:0006152">
    <property type="term" value="P:purine nucleoside catabolic process"/>
    <property type="evidence" value="ECO:0007669"/>
    <property type="project" value="TreeGrafter"/>
</dbReference>
<dbReference type="PANTHER" id="PTHR43691:SF11">
    <property type="entry name" value="FI09636P-RELATED"/>
    <property type="match status" value="1"/>
</dbReference>
<comment type="catalytic activity">
    <reaction evidence="5">
        <text>a purine D-ribonucleoside + phosphate = a purine nucleobase + alpha-D-ribose 1-phosphate</text>
        <dbReference type="Rhea" id="RHEA:19805"/>
        <dbReference type="ChEBI" id="CHEBI:26386"/>
        <dbReference type="ChEBI" id="CHEBI:43474"/>
        <dbReference type="ChEBI" id="CHEBI:57720"/>
        <dbReference type="ChEBI" id="CHEBI:142355"/>
        <dbReference type="EC" id="2.4.2.1"/>
    </reaction>
</comment>
<evidence type="ECO:0000313" key="8">
    <source>
        <dbReference type="Proteomes" id="UP000287857"/>
    </source>
</evidence>
<feature type="domain" description="Nucleoside phosphorylase" evidence="6">
    <location>
        <begin position="16"/>
        <end position="222"/>
    </location>
</feature>
<comment type="similarity">
    <text evidence="1 5">Belongs to the PNP/UDP phosphorylase family.</text>
</comment>
<dbReference type="InterPro" id="IPR018016">
    <property type="entry name" value="Nucleoside_phosphorylase_CS"/>
</dbReference>
<dbReference type="SUPFAM" id="SSF53167">
    <property type="entry name" value="Purine and uridine phosphorylases"/>
    <property type="match status" value="1"/>
</dbReference>
<reference evidence="7 8" key="1">
    <citation type="submission" date="2017-05" db="EMBL/GenBank/DDBJ databases">
        <title>Vagococcus spp. assemblies.</title>
        <authorList>
            <person name="Gulvik C.A."/>
        </authorList>
    </citation>
    <scope>NUCLEOTIDE SEQUENCE [LARGE SCALE GENOMIC DNA]</scope>
    <source>
        <strain evidence="7 8">SS1995</strain>
    </source>
</reference>
<sequence>MSVHIEAKQGEIADKILLPGDPLRAKYIAEKFLDNPVCYNNVRGMLGYTGTYKGHRVSVQGTGMGMPSAAIYVTELIREYGVKKLMRVGTCGALHKDVHVRDLILAQAAATNSAIIRQSFPTFDFPQIANFGMLRTAYDTAEEHGFNIHVGNVLSSDTFYADDISGTIKLAEHGVLGVEMEAAVIYYLAAKYGVKSLALMTVSDHIITGEETTAEERQTTFDEMMIVGLETIIKED</sequence>
<dbReference type="NCBIfam" id="TIGR00107">
    <property type="entry name" value="deoD"/>
    <property type="match status" value="1"/>
</dbReference>
<dbReference type="OrthoDB" id="9782889at2"/>
<dbReference type="Gene3D" id="3.40.50.1580">
    <property type="entry name" value="Nucleoside phosphorylase domain"/>
    <property type="match status" value="1"/>
</dbReference>
<keyword evidence="8" id="KW-1185">Reference proteome</keyword>
<comment type="function">
    <text evidence="5">Catalyzes the reversible phosphorolytic breakdown of the N-glycosidic bond in the beta-(deoxy)ribonucleoside molecules, with the formation of the corresponding free purine bases and pentose-1-phosphate.</text>
</comment>
<gene>
    <name evidence="5" type="primary">deoD</name>
    <name evidence="7" type="ORF">CBF37_09800</name>
</gene>
<feature type="binding site" description="in other chain" evidence="5">
    <location>
        <begin position="179"/>
        <end position="181"/>
    </location>
    <ligand>
        <name>a purine D-ribonucleoside</name>
        <dbReference type="ChEBI" id="CHEBI:142355"/>
        <note>ligand shared between dimeric partners</note>
    </ligand>
</feature>
<dbReference type="EC" id="2.4.2.1" evidence="5"/>
<feature type="site" description="Important for catalytic activity" evidence="5">
    <location>
        <position position="217"/>
    </location>
</feature>
<accession>A0A429ZUJ8</accession>
<feature type="active site" description="Proton donor" evidence="5">
    <location>
        <position position="204"/>
    </location>
</feature>
<comment type="catalytic activity">
    <reaction evidence="4">
        <text>uridine + phosphate = alpha-D-ribose 1-phosphate + uracil</text>
        <dbReference type="Rhea" id="RHEA:24388"/>
        <dbReference type="ChEBI" id="CHEBI:16704"/>
        <dbReference type="ChEBI" id="CHEBI:17568"/>
        <dbReference type="ChEBI" id="CHEBI:43474"/>
        <dbReference type="ChEBI" id="CHEBI:57720"/>
        <dbReference type="EC" id="2.4.2.3"/>
    </reaction>
</comment>
<dbReference type="PANTHER" id="PTHR43691">
    <property type="entry name" value="URIDINE PHOSPHORYLASE"/>
    <property type="match status" value="1"/>
</dbReference>
<dbReference type="EMBL" id="NGJS01000017">
    <property type="protein sequence ID" value="RST97366.1"/>
    <property type="molecule type" value="Genomic_DNA"/>
</dbReference>
<evidence type="ECO:0000313" key="7">
    <source>
        <dbReference type="EMBL" id="RST97366.1"/>
    </source>
</evidence>
<evidence type="ECO:0000256" key="2">
    <source>
        <dbReference type="ARBA" id="ARBA00022676"/>
    </source>
</evidence>
<organism evidence="7 8">
    <name type="scientific">Vagococcus vulneris</name>
    <dbReference type="NCBI Taxonomy" id="1977869"/>
    <lineage>
        <taxon>Bacteria</taxon>
        <taxon>Bacillati</taxon>
        <taxon>Bacillota</taxon>
        <taxon>Bacilli</taxon>
        <taxon>Lactobacillales</taxon>
        <taxon>Enterococcaceae</taxon>
        <taxon>Vagococcus</taxon>
    </lineage>
</organism>
<keyword evidence="2 5" id="KW-0328">Glycosyltransferase</keyword>
<protein>
    <recommendedName>
        <fullName evidence="5">Purine nucleoside phosphorylase DeoD-type</fullName>
        <shortName evidence="5">PNP</shortName>
        <ecNumber evidence="5">2.4.2.1</ecNumber>
    </recommendedName>
</protein>
<dbReference type="CDD" id="cd09006">
    <property type="entry name" value="PNP_EcPNPI-like"/>
    <property type="match status" value="1"/>
</dbReference>
<dbReference type="InterPro" id="IPR035994">
    <property type="entry name" value="Nucleoside_phosphorylase_sf"/>
</dbReference>
<proteinExistence type="inferred from homology"/>
<comment type="caution">
    <text evidence="7">The sequence shown here is derived from an EMBL/GenBank/DDBJ whole genome shotgun (WGS) entry which is preliminary data.</text>
</comment>
<comment type="subunit">
    <text evidence="5">Homohexamer; trimer of homodimers.</text>
</comment>
<dbReference type="Proteomes" id="UP000287857">
    <property type="component" value="Unassembled WGS sequence"/>
</dbReference>
<evidence type="ECO:0000256" key="3">
    <source>
        <dbReference type="ARBA" id="ARBA00022679"/>
    </source>
</evidence>
<dbReference type="AlphaFoldDB" id="A0A429ZUJ8"/>
<dbReference type="GO" id="GO:0004850">
    <property type="term" value="F:uridine phosphorylase activity"/>
    <property type="evidence" value="ECO:0007669"/>
    <property type="project" value="UniProtKB-EC"/>
</dbReference>
<dbReference type="NCBIfam" id="NF004489">
    <property type="entry name" value="PRK05819.1"/>
    <property type="match status" value="1"/>
</dbReference>
<dbReference type="RefSeq" id="WP_125984576.1">
    <property type="nucleotide sequence ID" value="NZ_NGJS01000017.1"/>
</dbReference>
<feature type="binding site" evidence="5">
    <location>
        <position position="43"/>
    </location>
    <ligand>
        <name>phosphate</name>
        <dbReference type="ChEBI" id="CHEBI:43474"/>
        <note>ligand shared between dimeric partners</note>
    </ligand>
</feature>
<comment type="catalytic activity">
    <reaction evidence="5">
        <text>a purine 2'-deoxy-D-ribonucleoside + phosphate = a purine nucleobase + 2-deoxy-alpha-D-ribose 1-phosphate</text>
        <dbReference type="Rhea" id="RHEA:36431"/>
        <dbReference type="ChEBI" id="CHEBI:26386"/>
        <dbReference type="ChEBI" id="CHEBI:43474"/>
        <dbReference type="ChEBI" id="CHEBI:57259"/>
        <dbReference type="ChEBI" id="CHEBI:142361"/>
        <dbReference type="EC" id="2.4.2.1"/>
    </reaction>
</comment>